<keyword evidence="5" id="KW-1185">Reference proteome</keyword>
<dbReference type="GO" id="GO:0031981">
    <property type="term" value="C:nuclear lumen"/>
    <property type="evidence" value="ECO:0007669"/>
    <property type="project" value="UniProtKB-ARBA"/>
</dbReference>
<dbReference type="GO" id="GO:0006310">
    <property type="term" value="P:DNA recombination"/>
    <property type="evidence" value="ECO:0007669"/>
    <property type="project" value="InterPro"/>
</dbReference>
<reference evidence="4" key="1">
    <citation type="submission" date="2020-10" db="EMBL/GenBank/DDBJ databases">
        <title>Unveiling of a novel bifunctional photoreceptor, Dualchrome1, isolated from a cosmopolitan green alga.</title>
        <authorList>
            <person name="Suzuki S."/>
            <person name="Kawachi M."/>
        </authorList>
    </citation>
    <scope>NUCLEOTIDE SEQUENCE</scope>
    <source>
        <strain evidence="4">NIES 2893</strain>
    </source>
</reference>
<evidence type="ECO:0000256" key="3">
    <source>
        <dbReference type="ARBA" id="ARBA00023242"/>
    </source>
</evidence>
<dbReference type="PANTHER" id="PTHR47058">
    <property type="entry name" value="REPLICATION PROTEIN A 14 KDA SUBUNIT A-RELATED"/>
    <property type="match status" value="1"/>
</dbReference>
<proteinExistence type="inferred from homology"/>
<name>A0A830H4E4_9CHLO</name>
<dbReference type="Gene3D" id="2.40.50.140">
    <property type="entry name" value="Nucleic acid-binding proteins"/>
    <property type="match status" value="1"/>
</dbReference>
<comment type="caution">
    <text evidence="4">The sequence shown here is derived from an EMBL/GenBank/DDBJ whole genome shotgun (WGS) entry which is preliminary data.</text>
</comment>
<dbReference type="GO" id="GO:0006281">
    <property type="term" value="P:DNA repair"/>
    <property type="evidence" value="ECO:0007669"/>
    <property type="project" value="InterPro"/>
</dbReference>
<evidence type="ECO:0008006" key="6">
    <source>
        <dbReference type="Google" id="ProtNLM"/>
    </source>
</evidence>
<evidence type="ECO:0000256" key="2">
    <source>
        <dbReference type="ARBA" id="ARBA00009761"/>
    </source>
</evidence>
<accession>A0A830H4E4</accession>
<dbReference type="InterPro" id="IPR013970">
    <property type="entry name" value="Rfa2"/>
</dbReference>
<comment type="subcellular location">
    <subcellularLocation>
        <location evidence="1">Nucleus</location>
    </subcellularLocation>
</comment>
<dbReference type="AlphaFoldDB" id="A0A830H4E4"/>
<keyword evidence="3" id="KW-0539">Nucleus</keyword>
<evidence type="ECO:0000256" key="1">
    <source>
        <dbReference type="ARBA" id="ARBA00004123"/>
    </source>
</evidence>
<dbReference type="PANTHER" id="PTHR47058:SF3">
    <property type="entry name" value="REPLICATION PROTEIN A 14 KDA SUBUNIT A-RELATED"/>
    <property type="match status" value="1"/>
</dbReference>
<dbReference type="InterPro" id="IPR012340">
    <property type="entry name" value="NA-bd_OB-fold"/>
</dbReference>
<dbReference type="GO" id="GO:0003677">
    <property type="term" value="F:DNA binding"/>
    <property type="evidence" value="ECO:0007669"/>
    <property type="project" value="InterPro"/>
</dbReference>
<dbReference type="SUPFAM" id="SSF50249">
    <property type="entry name" value="Nucleic acid-binding proteins"/>
    <property type="match status" value="1"/>
</dbReference>
<evidence type="ECO:0000313" key="4">
    <source>
        <dbReference type="EMBL" id="GHP01914.1"/>
    </source>
</evidence>
<sequence>MIDTAEPRPFVNAALLPRYASKTVRLVGKTSSGGGAASSGADAVLLSASDGQTVTVKTCGPTSPFLNNTATQFVEVEGVVEADGGACCLREVKTTNFGDKFDMDTHNELCKLSNGDHAALFL</sequence>
<dbReference type="Proteomes" id="UP000660262">
    <property type="component" value="Unassembled WGS sequence"/>
</dbReference>
<dbReference type="GO" id="GO:0006260">
    <property type="term" value="P:DNA replication"/>
    <property type="evidence" value="ECO:0007669"/>
    <property type="project" value="InterPro"/>
</dbReference>
<organism evidence="4 5">
    <name type="scientific">Pycnococcus provasolii</name>
    <dbReference type="NCBI Taxonomy" id="41880"/>
    <lineage>
        <taxon>Eukaryota</taxon>
        <taxon>Viridiplantae</taxon>
        <taxon>Chlorophyta</taxon>
        <taxon>Pseudoscourfieldiophyceae</taxon>
        <taxon>Pseudoscourfieldiales</taxon>
        <taxon>Pycnococcaceae</taxon>
        <taxon>Pycnococcus</taxon>
    </lineage>
</organism>
<gene>
    <name evidence="4" type="ORF">PPROV_000067100</name>
</gene>
<dbReference type="OrthoDB" id="188186at2759"/>
<evidence type="ECO:0000313" key="5">
    <source>
        <dbReference type="Proteomes" id="UP000660262"/>
    </source>
</evidence>
<comment type="similarity">
    <text evidence="2">Belongs to the replication factor A protein 3 family.</text>
</comment>
<dbReference type="EMBL" id="BNJQ01000002">
    <property type="protein sequence ID" value="GHP01914.1"/>
    <property type="molecule type" value="Genomic_DNA"/>
</dbReference>
<protein>
    <recommendedName>
        <fullName evidence="6">Replication factor A protein 3</fullName>
    </recommendedName>
</protein>
<dbReference type="Pfam" id="PF08661">
    <property type="entry name" value="Rep_fac-A_3"/>
    <property type="match status" value="1"/>
</dbReference>